<organism evidence="2 3">
    <name type="scientific">Legionella dresdenensis</name>
    <dbReference type="NCBI Taxonomy" id="450200"/>
    <lineage>
        <taxon>Bacteria</taxon>
        <taxon>Pseudomonadati</taxon>
        <taxon>Pseudomonadota</taxon>
        <taxon>Gammaproteobacteria</taxon>
        <taxon>Legionellales</taxon>
        <taxon>Legionellaceae</taxon>
        <taxon>Legionella</taxon>
    </lineage>
</organism>
<reference evidence="3" key="1">
    <citation type="journal article" date="2019" name="Int. J. Syst. Evol. Microbiol.">
        <title>The Global Catalogue of Microorganisms (GCM) 10K type strain sequencing project: providing services to taxonomists for standard genome sequencing and annotation.</title>
        <authorList>
            <consortium name="The Broad Institute Genomics Platform"/>
            <consortium name="The Broad Institute Genome Sequencing Center for Infectious Disease"/>
            <person name="Wu L."/>
            <person name="Ma J."/>
        </authorList>
    </citation>
    <scope>NUCLEOTIDE SEQUENCE [LARGE SCALE GENOMIC DNA]</scope>
    <source>
        <strain evidence="3">CCUG 59858</strain>
    </source>
</reference>
<evidence type="ECO:0000259" key="1">
    <source>
        <dbReference type="PROSITE" id="PS50043"/>
    </source>
</evidence>
<dbReference type="Proteomes" id="UP001595758">
    <property type="component" value="Unassembled WGS sequence"/>
</dbReference>
<name>A0ABV8CGV6_9GAMM</name>
<dbReference type="EMBL" id="JBHSAB010000022">
    <property type="protein sequence ID" value="MFC3909217.1"/>
    <property type="molecule type" value="Genomic_DNA"/>
</dbReference>
<dbReference type="PROSITE" id="PS50043">
    <property type="entry name" value="HTH_LUXR_2"/>
    <property type="match status" value="1"/>
</dbReference>
<dbReference type="Pfam" id="PF00196">
    <property type="entry name" value="GerE"/>
    <property type="match status" value="1"/>
</dbReference>
<protein>
    <submittedName>
        <fullName evidence="2">Helix-turn-helix transcriptional regulator</fullName>
    </submittedName>
</protein>
<evidence type="ECO:0000313" key="3">
    <source>
        <dbReference type="Proteomes" id="UP001595758"/>
    </source>
</evidence>
<dbReference type="CDD" id="cd06170">
    <property type="entry name" value="LuxR_C_like"/>
    <property type="match status" value="1"/>
</dbReference>
<gene>
    <name evidence="2" type="ORF">ACFORL_09050</name>
</gene>
<evidence type="ECO:0000313" key="2">
    <source>
        <dbReference type="EMBL" id="MFC3909217.1"/>
    </source>
</evidence>
<sequence length="281" mass="32783">MSNPTQVDQHPSIINHTVLNELCTPLQKLGVHFFGYTSIDAQGQAYCLGSKLNYAKEYLRQNHAHNDVHYRPVELKKQYHYDFWDFLNLDARAEKLYRMAAEFDQGHTLTITRHDTDITHCYHFSGQLNDDGINQRYLEKLDSLHTFIDFFNDCLQNITEIAQIYQHPINVGSEKLNQSKPINLISADPRTINLADSAQNSIQFKYFSQYFLTDNERQCLRWLHQGKSAEMIAAINNVSRKTIERYIASIKRKLDCFTLFQMGEKTASNGISDFLRHIRRN</sequence>
<dbReference type="InterPro" id="IPR036388">
    <property type="entry name" value="WH-like_DNA-bd_sf"/>
</dbReference>
<dbReference type="InterPro" id="IPR016032">
    <property type="entry name" value="Sig_transdc_resp-reg_C-effctor"/>
</dbReference>
<feature type="domain" description="HTH luxR-type" evidence="1">
    <location>
        <begin position="205"/>
        <end position="270"/>
    </location>
</feature>
<keyword evidence="3" id="KW-1185">Reference proteome</keyword>
<dbReference type="PRINTS" id="PR00038">
    <property type="entry name" value="HTHLUXR"/>
</dbReference>
<dbReference type="RefSeq" id="WP_382343227.1">
    <property type="nucleotide sequence ID" value="NZ_JBHSAB010000022.1"/>
</dbReference>
<dbReference type="InterPro" id="IPR000792">
    <property type="entry name" value="Tscrpt_reg_LuxR_C"/>
</dbReference>
<comment type="caution">
    <text evidence="2">The sequence shown here is derived from an EMBL/GenBank/DDBJ whole genome shotgun (WGS) entry which is preliminary data.</text>
</comment>
<accession>A0ABV8CGV6</accession>
<dbReference type="Gene3D" id="1.10.10.10">
    <property type="entry name" value="Winged helix-like DNA-binding domain superfamily/Winged helix DNA-binding domain"/>
    <property type="match status" value="1"/>
</dbReference>
<proteinExistence type="predicted"/>
<dbReference type="SMART" id="SM00421">
    <property type="entry name" value="HTH_LUXR"/>
    <property type="match status" value="1"/>
</dbReference>
<dbReference type="SUPFAM" id="SSF46894">
    <property type="entry name" value="C-terminal effector domain of the bipartite response regulators"/>
    <property type="match status" value="1"/>
</dbReference>